<proteinExistence type="predicted"/>
<evidence type="ECO:0000256" key="1">
    <source>
        <dbReference type="SAM" id="Coils"/>
    </source>
</evidence>
<dbReference type="EMBL" id="CP092085">
    <property type="protein sequence ID" value="UUN96311.1"/>
    <property type="molecule type" value="Genomic_DNA"/>
</dbReference>
<sequence>MSALNDYYAALERLKANKPIILPKGSTINNDTVALEAGRKRGSIKKSRHVALIEAIQQAAQQAGQNVLSPTQQVEQAKIKTKAVKSDYEQLKEDYEKLLEKCNSLLLENFELKKRIFKDAF</sequence>
<feature type="coiled-coil region" evidence="1">
    <location>
        <begin position="74"/>
        <end position="115"/>
    </location>
</feature>
<protein>
    <submittedName>
        <fullName evidence="3">Uncharacterized protein</fullName>
    </submittedName>
</protein>
<dbReference type="EMBL" id="CP092085">
    <property type="protein sequence ID" value="UUN98276.1"/>
    <property type="molecule type" value="Genomic_DNA"/>
</dbReference>
<dbReference type="Proteomes" id="UP000644140">
    <property type="component" value="Chromosome"/>
</dbReference>
<evidence type="ECO:0000313" key="3">
    <source>
        <dbReference type="EMBL" id="UUN98276.1"/>
    </source>
</evidence>
<reference evidence="3" key="1">
    <citation type="submission" date="2022-02" db="EMBL/GenBank/DDBJ databases">
        <title>Characterization of Tn125 harboring carbapenem-resistant Acinetobacter bereziniae clinical isolates.</title>
        <authorList>
            <person name="Wong N.-K."/>
            <person name="Pan Q."/>
        </authorList>
    </citation>
    <scope>NUCLEOTIDE SEQUENCE</scope>
    <source>
        <strain evidence="3">GD03393</strain>
    </source>
</reference>
<keyword evidence="1" id="KW-0175">Coiled coil</keyword>
<name>A0A8I1AR12_ACIBZ</name>
<evidence type="ECO:0000313" key="2">
    <source>
        <dbReference type="EMBL" id="UUN96311.1"/>
    </source>
</evidence>
<dbReference type="AlphaFoldDB" id="A0A8I1AR12"/>
<accession>A0A8I1AR12</accession>
<evidence type="ECO:0000313" key="4">
    <source>
        <dbReference type="Proteomes" id="UP000644140"/>
    </source>
</evidence>
<gene>
    <name evidence="3" type="ORF">I9054_002055</name>
    <name evidence="2" type="ORF">I9054_013090</name>
</gene>
<dbReference type="RefSeq" id="WP_198114783.1">
    <property type="nucleotide sequence ID" value="NZ_CP066121.1"/>
</dbReference>
<organism evidence="3 4">
    <name type="scientific">Acinetobacter bereziniae</name>
    <name type="common">Acinetobacter genomosp. 10</name>
    <dbReference type="NCBI Taxonomy" id="106648"/>
    <lineage>
        <taxon>Bacteria</taxon>
        <taxon>Pseudomonadati</taxon>
        <taxon>Pseudomonadota</taxon>
        <taxon>Gammaproteobacteria</taxon>
        <taxon>Moraxellales</taxon>
        <taxon>Moraxellaceae</taxon>
        <taxon>Acinetobacter</taxon>
    </lineage>
</organism>